<dbReference type="EMBL" id="CP020465">
    <property type="protein sequence ID" value="ASP49592.1"/>
    <property type="molecule type" value="Genomic_DNA"/>
</dbReference>
<dbReference type="Proteomes" id="UP000202259">
    <property type="component" value="Chromosome"/>
</dbReference>
<dbReference type="Gene3D" id="1.20.910.10">
    <property type="entry name" value="Heme oxygenase-like"/>
    <property type="match status" value="1"/>
</dbReference>
<gene>
    <name evidence="1" type="ORF">B5D82_18515</name>
</gene>
<name>A0A222GD09_9GAMM</name>
<organism evidence="1 2">
    <name type="scientific">Cognaticolwellia beringensis</name>
    <dbReference type="NCBI Taxonomy" id="1967665"/>
    <lineage>
        <taxon>Bacteria</taxon>
        <taxon>Pseudomonadati</taxon>
        <taxon>Pseudomonadota</taxon>
        <taxon>Gammaproteobacteria</taxon>
        <taxon>Alteromonadales</taxon>
        <taxon>Colwelliaceae</taxon>
        <taxon>Cognaticolwellia</taxon>
    </lineage>
</organism>
<dbReference type="InterPro" id="IPR016084">
    <property type="entry name" value="Haem_Oase-like_multi-hlx"/>
</dbReference>
<protein>
    <recommendedName>
        <fullName evidence="3">Heme oxygenase</fullName>
    </recommendedName>
</protein>
<dbReference type="AlphaFoldDB" id="A0A222GD09"/>
<accession>A0A222GD09</accession>
<dbReference type="CDD" id="cd19166">
    <property type="entry name" value="HemeO-bac"/>
    <property type="match status" value="1"/>
</dbReference>
<reference evidence="1 2" key="1">
    <citation type="submission" date="2017-08" db="EMBL/GenBank/DDBJ databases">
        <title>Complete genome of Colwellia sp. NB097-1, a psychrophile bacterium ioslated from Bering Sea.</title>
        <authorList>
            <person name="Chen X."/>
        </authorList>
    </citation>
    <scope>NUCLEOTIDE SEQUENCE [LARGE SCALE GENOMIC DNA]</scope>
    <source>
        <strain evidence="1 2">NB097-1</strain>
    </source>
</reference>
<dbReference type="SUPFAM" id="SSF48613">
    <property type="entry name" value="Heme oxygenase-like"/>
    <property type="match status" value="1"/>
</dbReference>
<sequence>MLIPLSEQLKQATSPYHRELDKLPVLKNMISASLSARQYEAAMLYFSQCFNAWQPTLDAAVQLLNPPAFAIIDNQGSALSTETDSFSYQLKPTIAVPKPIITSIDQYLGYSYVLTGAQLGARFILRKLQKSPLAEYYGFNYYASVSENTIDINHWKINLDKLVKQGNCEPQAVIDAAITCFTQLITWFDQEAKISSKKRLSLVQN</sequence>
<dbReference type="OrthoDB" id="6331195at2"/>
<evidence type="ECO:0000313" key="1">
    <source>
        <dbReference type="EMBL" id="ASP49592.1"/>
    </source>
</evidence>
<evidence type="ECO:0000313" key="2">
    <source>
        <dbReference type="Proteomes" id="UP000202259"/>
    </source>
</evidence>
<dbReference type="RefSeq" id="WP_081153800.1">
    <property type="nucleotide sequence ID" value="NZ_CP020465.1"/>
</dbReference>
<keyword evidence="2" id="KW-1185">Reference proteome</keyword>
<dbReference type="KEGG" id="cber:B5D82_18515"/>
<evidence type="ECO:0008006" key="3">
    <source>
        <dbReference type="Google" id="ProtNLM"/>
    </source>
</evidence>
<proteinExistence type="predicted"/>